<evidence type="ECO:0000256" key="2">
    <source>
        <dbReference type="PROSITE-ProRule" id="PRU01161"/>
    </source>
</evidence>
<dbReference type="PANTHER" id="PTHR12406">
    <property type="entry name" value="CALCIUM-INDEPENDENT PHOSPHOLIPASE A2 IPLA2 -RELATED"/>
    <property type="match status" value="1"/>
</dbReference>
<name>A0A0L0GAM3_9EUKA</name>
<gene>
    <name evidence="4" type="ORF">SARC_01799</name>
</gene>
<protein>
    <recommendedName>
        <fullName evidence="3">PNPLA domain-containing protein</fullName>
    </recommendedName>
</protein>
<dbReference type="EMBL" id="KQ241671">
    <property type="protein sequence ID" value="KNC86040.1"/>
    <property type="molecule type" value="Genomic_DNA"/>
</dbReference>
<evidence type="ECO:0000259" key="3">
    <source>
        <dbReference type="PROSITE" id="PS51635"/>
    </source>
</evidence>
<dbReference type="GO" id="GO:0016020">
    <property type="term" value="C:membrane"/>
    <property type="evidence" value="ECO:0007669"/>
    <property type="project" value="TreeGrafter"/>
</dbReference>
<proteinExistence type="predicted"/>
<dbReference type="GeneID" id="25902303"/>
<feature type="short sequence motif" description="GXSXG" evidence="2">
    <location>
        <begin position="148"/>
        <end position="152"/>
    </location>
</feature>
<dbReference type="PANTHER" id="PTHR12406:SF7">
    <property type="entry name" value="PATATIN-LIKE PHOSPHOLIPASE DOMAIN-CONTAINING PROTEIN 4"/>
    <property type="match status" value="1"/>
</dbReference>
<dbReference type="OrthoDB" id="197155at2759"/>
<dbReference type="PROSITE" id="PS51635">
    <property type="entry name" value="PNPLA"/>
    <property type="match status" value="1"/>
</dbReference>
<dbReference type="GO" id="GO:0004806">
    <property type="term" value="F:triacylglycerol lipase activity"/>
    <property type="evidence" value="ECO:0007669"/>
    <property type="project" value="TreeGrafter"/>
</dbReference>
<keyword evidence="2" id="KW-0378">Hydrolase</keyword>
<dbReference type="InterPro" id="IPR002641">
    <property type="entry name" value="PNPLA_dom"/>
</dbReference>
<dbReference type="InterPro" id="IPR016035">
    <property type="entry name" value="Acyl_Trfase/lysoPLipase"/>
</dbReference>
<dbReference type="Gene3D" id="3.40.1090.10">
    <property type="entry name" value="Cytosolic phospholipase A2 catalytic domain"/>
    <property type="match status" value="1"/>
</dbReference>
<dbReference type="Proteomes" id="UP000054560">
    <property type="component" value="Unassembled WGS sequence"/>
</dbReference>
<dbReference type="GO" id="GO:0019433">
    <property type="term" value="P:triglyceride catabolic process"/>
    <property type="evidence" value="ECO:0007669"/>
    <property type="project" value="TreeGrafter"/>
</dbReference>
<dbReference type="eggNOG" id="KOG3773">
    <property type="taxonomic scope" value="Eukaryota"/>
</dbReference>
<evidence type="ECO:0000313" key="4">
    <source>
        <dbReference type="EMBL" id="KNC86040.1"/>
    </source>
</evidence>
<dbReference type="RefSeq" id="XP_014159942.1">
    <property type="nucleotide sequence ID" value="XM_014304467.1"/>
</dbReference>
<evidence type="ECO:0000313" key="5">
    <source>
        <dbReference type="Proteomes" id="UP000054560"/>
    </source>
</evidence>
<comment type="caution">
    <text evidence="2">Lacks conserved residue(s) required for the propagation of feature annotation.</text>
</comment>
<dbReference type="Pfam" id="PF01734">
    <property type="entry name" value="Patatin"/>
    <property type="match status" value="1"/>
</dbReference>
<feature type="active site" description="Proton acceptor" evidence="2">
    <location>
        <position position="270"/>
    </location>
</feature>
<feature type="domain" description="PNPLA" evidence="3">
    <location>
        <begin position="70"/>
        <end position="283"/>
    </location>
</feature>
<dbReference type="InterPro" id="IPR033562">
    <property type="entry name" value="PLPL"/>
</dbReference>
<evidence type="ECO:0000256" key="1">
    <source>
        <dbReference type="ARBA" id="ARBA00023098"/>
    </source>
</evidence>
<keyword evidence="1 2" id="KW-0443">Lipid metabolism</keyword>
<dbReference type="STRING" id="667725.A0A0L0GAM3"/>
<feature type="active site" description="Nucleophile" evidence="2">
    <location>
        <position position="150"/>
    </location>
</feature>
<dbReference type="GO" id="GO:0005811">
    <property type="term" value="C:lipid droplet"/>
    <property type="evidence" value="ECO:0007669"/>
    <property type="project" value="TreeGrafter"/>
</dbReference>
<feature type="short sequence motif" description="DGA/G" evidence="2">
    <location>
        <begin position="270"/>
        <end position="272"/>
    </location>
</feature>
<dbReference type="AlphaFoldDB" id="A0A0L0GAM3"/>
<accession>A0A0L0GAM3</accession>
<keyword evidence="5" id="KW-1185">Reference proteome</keyword>
<dbReference type="GO" id="GO:0005737">
    <property type="term" value="C:cytoplasm"/>
    <property type="evidence" value="ECO:0007669"/>
    <property type="project" value="TreeGrafter"/>
</dbReference>
<sequence>MKMSLSASTLVNRLLRPRHSLLHVQHRGLTTRRQPKAVRSFVHEHSHPKRLPRHAQHHPAHKTSLDHNAFSFSGAGWASAFHLGVVYALQEYGYFTQHGLSKHEHSDRISKEEMVHSDNTDVYKHVSEREFSHKHQSKFTPAYPYLAGASGGALTAVWIACGLPVKHMMESARHMGDYCNDNNGIYGNLAPVLREMLMRELPDDAHIRCSGVVGIHVLRIWPNPSSESLVIDQFGTKEELISAALASCHIPGYLHRGRPYHEHKGEKLVDGGLLKIVPSLPKNLNGVHVCVLPSEYAIGCEVDICPNKVPRETWAGRSVFRYAYNMLMPPEDLKAYGDELFERGYEAGQQWVVHGAPTHRNGNTQ</sequence>
<dbReference type="SUPFAM" id="SSF52151">
    <property type="entry name" value="FabD/lysophospholipase-like"/>
    <property type="match status" value="1"/>
</dbReference>
<organism evidence="4 5">
    <name type="scientific">Sphaeroforma arctica JP610</name>
    <dbReference type="NCBI Taxonomy" id="667725"/>
    <lineage>
        <taxon>Eukaryota</taxon>
        <taxon>Ichthyosporea</taxon>
        <taxon>Ichthyophonida</taxon>
        <taxon>Sphaeroforma</taxon>
    </lineage>
</organism>
<dbReference type="GO" id="GO:0055088">
    <property type="term" value="P:lipid homeostasis"/>
    <property type="evidence" value="ECO:0007669"/>
    <property type="project" value="TreeGrafter"/>
</dbReference>
<keyword evidence="2" id="KW-0442">Lipid degradation</keyword>
<reference evidence="4 5" key="1">
    <citation type="submission" date="2011-02" db="EMBL/GenBank/DDBJ databases">
        <title>The Genome Sequence of Sphaeroforma arctica JP610.</title>
        <authorList>
            <consortium name="The Broad Institute Genome Sequencing Platform"/>
            <person name="Russ C."/>
            <person name="Cuomo C."/>
            <person name="Young S.K."/>
            <person name="Zeng Q."/>
            <person name="Gargeya S."/>
            <person name="Alvarado L."/>
            <person name="Berlin A."/>
            <person name="Chapman S.B."/>
            <person name="Chen Z."/>
            <person name="Freedman E."/>
            <person name="Gellesch M."/>
            <person name="Goldberg J."/>
            <person name="Griggs A."/>
            <person name="Gujja S."/>
            <person name="Heilman E."/>
            <person name="Heiman D."/>
            <person name="Howarth C."/>
            <person name="Mehta T."/>
            <person name="Neiman D."/>
            <person name="Pearson M."/>
            <person name="Roberts A."/>
            <person name="Saif S."/>
            <person name="Shea T."/>
            <person name="Shenoy N."/>
            <person name="Sisk P."/>
            <person name="Stolte C."/>
            <person name="Sykes S."/>
            <person name="White J."/>
            <person name="Yandava C."/>
            <person name="Burger G."/>
            <person name="Gray M.W."/>
            <person name="Holland P.W.H."/>
            <person name="King N."/>
            <person name="Lang F.B.F."/>
            <person name="Roger A.J."/>
            <person name="Ruiz-Trillo I."/>
            <person name="Haas B."/>
            <person name="Nusbaum C."/>
            <person name="Birren B."/>
        </authorList>
    </citation>
    <scope>NUCLEOTIDE SEQUENCE [LARGE SCALE GENOMIC DNA]</scope>
    <source>
        <strain evidence="4 5">JP610</strain>
    </source>
</reference>